<evidence type="ECO:0000256" key="3">
    <source>
        <dbReference type="ARBA" id="ARBA00022723"/>
    </source>
</evidence>
<dbReference type="SMART" id="SM00922">
    <property type="entry name" value="MR_MLE"/>
    <property type="match status" value="1"/>
</dbReference>
<feature type="binding site" evidence="7">
    <location>
        <position position="189"/>
    </location>
    <ligand>
        <name>Mg(2+)</name>
        <dbReference type="ChEBI" id="CHEBI:18420"/>
    </ligand>
</feature>
<dbReference type="InterPro" id="IPR010197">
    <property type="entry name" value="OSBS/NAAAR"/>
</dbReference>
<dbReference type="GO" id="GO:0043748">
    <property type="term" value="F:O-succinylbenzoate synthase activity"/>
    <property type="evidence" value="ECO:0007669"/>
    <property type="project" value="UniProtKB-EC"/>
</dbReference>
<dbReference type="AlphaFoldDB" id="A0A0R2HZE1"/>
<comment type="cofactor">
    <cofactor evidence="1 7">
        <name>a divalent metal cation</name>
        <dbReference type="ChEBI" id="CHEBI:60240"/>
    </cofactor>
</comment>
<feature type="binding site" evidence="7">
    <location>
        <position position="214"/>
    </location>
    <ligand>
        <name>Mg(2+)</name>
        <dbReference type="ChEBI" id="CHEBI:18420"/>
    </ligand>
</feature>
<organism evidence="9 10">
    <name type="scientific">Carnobacterium divergens DSM 20623</name>
    <dbReference type="NCBI Taxonomy" id="1449336"/>
    <lineage>
        <taxon>Bacteria</taxon>
        <taxon>Bacillati</taxon>
        <taxon>Bacillota</taxon>
        <taxon>Bacilli</taxon>
        <taxon>Lactobacillales</taxon>
        <taxon>Carnobacteriaceae</taxon>
        <taxon>Carnobacterium</taxon>
    </lineage>
</organism>
<dbReference type="InterPro" id="IPR013342">
    <property type="entry name" value="Mandelate_racemase_C"/>
</dbReference>
<dbReference type="GO" id="GO:0009234">
    <property type="term" value="P:menaquinone biosynthetic process"/>
    <property type="evidence" value="ECO:0007669"/>
    <property type="project" value="UniProtKB-UniRule"/>
</dbReference>
<dbReference type="InterPro" id="IPR013341">
    <property type="entry name" value="Mandelate_racemase_N_dom"/>
</dbReference>
<feature type="binding site" evidence="7">
    <location>
        <position position="239"/>
    </location>
    <ligand>
        <name>Mg(2+)</name>
        <dbReference type="ChEBI" id="CHEBI:18420"/>
    </ligand>
</feature>
<dbReference type="GeneID" id="89589987"/>
<sequence>MKLSQVNLYQLAMPLVTPFVTSYGVMKEKPFYLVEVVEENGQKGYGELEAFAVPDYTEETSETAYLILKHHLLPLLKGEDIQHPREIKERFSSIRGNEMAKAAVESAVWDLYGKCKHRSLASLLGGSRQIIDVGVSIGIQENTDTLLELVSKYVDAGYTRVKLKIKPGFDKEPIQAIREKYPTLVLMADANSAYTRSDIKLIKELDHYQLAMIEQPFGVRDFLDHAWLQKQVQTRICLDENIRSLSDVQLAVALGSCKAVNLKFSRVGGLTEALEIISYCDQEDLLVWCGGMLEAGVGRAHNLALASRSEFRFPGDISQTSRYFESDIVTSDFSFKEGKMSVPNGFGIGVAIDFKQVDKFLIQKETLLLSNK</sequence>
<evidence type="ECO:0000313" key="10">
    <source>
        <dbReference type="Proteomes" id="UP000051658"/>
    </source>
</evidence>
<dbReference type="PATRIC" id="fig|1449336.4.peg.931"/>
<evidence type="ECO:0000256" key="7">
    <source>
        <dbReference type="HAMAP-Rule" id="MF_01933"/>
    </source>
</evidence>
<dbReference type="eggNOG" id="COG4948">
    <property type="taxonomic scope" value="Bacteria"/>
</dbReference>
<dbReference type="SFLD" id="SFLDS00001">
    <property type="entry name" value="Enolase"/>
    <property type="match status" value="1"/>
</dbReference>
<comment type="function">
    <text evidence="7">Converts 2-succinyl-6-hydroxy-2,4-cyclohexadiene-1-carboxylate (SHCHC) to 2-succinylbenzoate (OSB).</text>
</comment>
<dbReference type="InterPro" id="IPR036849">
    <property type="entry name" value="Enolase-like_C_sf"/>
</dbReference>
<dbReference type="UniPathway" id="UPA01057">
    <property type="reaction ID" value="UER00165"/>
</dbReference>
<dbReference type="InterPro" id="IPR047585">
    <property type="entry name" value="MenC"/>
</dbReference>
<comment type="pathway">
    <text evidence="7">Quinol/quinone metabolism; menaquinone biosynthesis.</text>
</comment>
<dbReference type="CDD" id="cd03317">
    <property type="entry name" value="NAAAR"/>
    <property type="match status" value="1"/>
</dbReference>
<dbReference type="EMBL" id="JQBS01000024">
    <property type="protein sequence ID" value="KRN56662.1"/>
    <property type="molecule type" value="Genomic_DNA"/>
</dbReference>
<evidence type="ECO:0000256" key="5">
    <source>
        <dbReference type="ARBA" id="ARBA00023239"/>
    </source>
</evidence>
<dbReference type="InterPro" id="IPR029017">
    <property type="entry name" value="Enolase-like_N"/>
</dbReference>
<feature type="domain" description="Mandelate racemase/muconate lactonizing enzyme C-terminal" evidence="8">
    <location>
        <begin position="143"/>
        <end position="235"/>
    </location>
</feature>
<dbReference type="SUPFAM" id="SSF51604">
    <property type="entry name" value="Enolase C-terminal domain-like"/>
    <property type="match status" value="1"/>
</dbReference>
<evidence type="ECO:0000256" key="4">
    <source>
        <dbReference type="ARBA" id="ARBA00022842"/>
    </source>
</evidence>
<comment type="similarity">
    <text evidence="7">Belongs to the mandelate racemase/muconate lactonizing enzyme family. MenC type 2 subfamily.</text>
</comment>
<dbReference type="Gene3D" id="3.30.390.10">
    <property type="entry name" value="Enolase-like, N-terminal domain"/>
    <property type="match status" value="1"/>
</dbReference>
<dbReference type="Pfam" id="PF13378">
    <property type="entry name" value="MR_MLE_C"/>
    <property type="match status" value="1"/>
</dbReference>
<keyword evidence="5 7" id="KW-0456">Lyase</keyword>
<feature type="active site" description="Proton donor" evidence="7">
    <location>
        <position position="164"/>
    </location>
</feature>
<dbReference type="RefSeq" id="WP_034572975.1">
    <property type="nucleotide sequence ID" value="NZ_JQBS01000024.1"/>
</dbReference>
<feature type="active site" description="Proton acceptor" evidence="7">
    <location>
        <position position="263"/>
    </location>
</feature>
<dbReference type="Pfam" id="PF02746">
    <property type="entry name" value="MR_MLE_N"/>
    <property type="match status" value="1"/>
</dbReference>
<dbReference type="Gene3D" id="3.20.20.120">
    <property type="entry name" value="Enolase-like C-terminal domain"/>
    <property type="match status" value="1"/>
</dbReference>
<dbReference type="SUPFAM" id="SSF54826">
    <property type="entry name" value="Enolase N-terminal domain-like"/>
    <property type="match status" value="1"/>
</dbReference>
<dbReference type="SFLD" id="SFLDF00009">
    <property type="entry name" value="o-succinylbenzoate_synthase"/>
    <property type="match status" value="1"/>
</dbReference>
<dbReference type="HAMAP" id="MF_01933">
    <property type="entry name" value="MenC_2"/>
    <property type="match status" value="1"/>
</dbReference>
<dbReference type="NCBIfam" id="TIGR01928">
    <property type="entry name" value="menC_lowGC_arch"/>
    <property type="match status" value="1"/>
</dbReference>
<keyword evidence="4 7" id="KW-0460">Magnesium</keyword>
<dbReference type="SFLD" id="SFLDG00180">
    <property type="entry name" value="muconate_cycloisomerase"/>
    <property type="match status" value="1"/>
</dbReference>
<gene>
    <name evidence="7" type="primary">menC</name>
    <name evidence="9" type="ORF">IV74_GL000910</name>
</gene>
<dbReference type="PANTHER" id="PTHR48073">
    <property type="entry name" value="O-SUCCINYLBENZOATE SYNTHASE-RELATED"/>
    <property type="match status" value="1"/>
</dbReference>
<accession>A0A0R2HZE1</accession>
<comment type="pathway">
    <text evidence="7">Quinol/quinone metabolism; 1,4-dihydroxy-2-naphthoate biosynthesis; 1,4-dihydroxy-2-naphthoate from chorismate: step 4/7.</text>
</comment>
<evidence type="ECO:0000313" key="9">
    <source>
        <dbReference type="EMBL" id="KRN56662.1"/>
    </source>
</evidence>
<evidence type="ECO:0000256" key="2">
    <source>
        <dbReference type="ARBA" id="ARBA00022428"/>
    </source>
</evidence>
<evidence type="ECO:0000256" key="1">
    <source>
        <dbReference type="ARBA" id="ARBA00001968"/>
    </source>
</evidence>
<name>A0A0R2HZE1_CARDV</name>
<dbReference type="InterPro" id="IPR029065">
    <property type="entry name" value="Enolase_C-like"/>
</dbReference>
<keyword evidence="2 7" id="KW-0474">Menaquinone biosynthesis</keyword>
<comment type="caution">
    <text evidence="9">The sequence shown here is derived from an EMBL/GenBank/DDBJ whole genome shotgun (WGS) entry which is preliminary data.</text>
</comment>
<dbReference type="PANTHER" id="PTHR48073:SF5">
    <property type="entry name" value="O-SUCCINYLBENZOATE SYNTHASE"/>
    <property type="match status" value="1"/>
</dbReference>
<keyword evidence="3 7" id="KW-0479">Metal-binding</keyword>
<reference evidence="9 10" key="1">
    <citation type="journal article" date="2015" name="Genome Announc.">
        <title>Expanding the biotechnology potential of lactobacilli through comparative genomics of 213 strains and associated genera.</title>
        <authorList>
            <person name="Sun Z."/>
            <person name="Harris H.M."/>
            <person name="McCann A."/>
            <person name="Guo C."/>
            <person name="Argimon S."/>
            <person name="Zhang W."/>
            <person name="Yang X."/>
            <person name="Jeffery I.B."/>
            <person name="Cooney J.C."/>
            <person name="Kagawa T.F."/>
            <person name="Liu W."/>
            <person name="Song Y."/>
            <person name="Salvetti E."/>
            <person name="Wrobel A."/>
            <person name="Rasinkangas P."/>
            <person name="Parkhill J."/>
            <person name="Rea M.C."/>
            <person name="O'Sullivan O."/>
            <person name="Ritari J."/>
            <person name="Douillard F.P."/>
            <person name="Paul Ross R."/>
            <person name="Yang R."/>
            <person name="Briner A.E."/>
            <person name="Felis G.E."/>
            <person name="de Vos W.M."/>
            <person name="Barrangou R."/>
            <person name="Klaenhammer T.R."/>
            <person name="Caufield P.W."/>
            <person name="Cui Y."/>
            <person name="Zhang H."/>
            <person name="O'Toole P.W."/>
        </authorList>
    </citation>
    <scope>NUCLEOTIDE SEQUENCE [LARGE SCALE GENOMIC DNA]</scope>
    <source>
        <strain evidence="9 10">DSM 20623</strain>
    </source>
</reference>
<proteinExistence type="inferred from homology"/>
<dbReference type="Proteomes" id="UP000051658">
    <property type="component" value="Unassembled WGS sequence"/>
</dbReference>
<comment type="catalytic activity">
    <reaction evidence="7">
        <text>(1R,6R)-6-hydroxy-2-succinyl-cyclohexa-2,4-diene-1-carboxylate = 2-succinylbenzoate + H2O</text>
        <dbReference type="Rhea" id="RHEA:10196"/>
        <dbReference type="ChEBI" id="CHEBI:15377"/>
        <dbReference type="ChEBI" id="CHEBI:18325"/>
        <dbReference type="ChEBI" id="CHEBI:58689"/>
        <dbReference type="EC" id="4.2.1.113"/>
    </reaction>
</comment>
<dbReference type="UniPathway" id="UPA00079"/>
<dbReference type="GO" id="GO:0000287">
    <property type="term" value="F:magnesium ion binding"/>
    <property type="evidence" value="ECO:0007669"/>
    <property type="project" value="UniProtKB-UniRule"/>
</dbReference>
<dbReference type="EC" id="4.2.1.113" evidence="6 7"/>
<evidence type="ECO:0000256" key="6">
    <source>
        <dbReference type="ARBA" id="ARBA00029491"/>
    </source>
</evidence>
<keyword evidence="10" id="KW-1185">Reference proteome</keyword>
<protein>
    <recommendedName>
        <fullName evidence="6 7">o-succinylbenzoate synthase</fullName>
        <shortName evidence="7">OSB synthase</shortName>
        <shortName evidence="7">OSBS</shortName>
        <ecNumber evidence="6 7">4.2.1.113</ecNumber>
    </recommendedName>
    <alternativeName>
        <fullName evidence="7">4-(2'-carboxyphenyl)-4-oxybutyric acid synthase</fullName>
    </alternativeName>
    <alternativeName>
        <fullName evidence="7">o-succinylbenzoic acid synthase</fullName>
    </alternativeName>
</protein>
<dbReference type="GO" id="GO:0016854">
    <property type="term" value="F:racemase and epimerase activity"/>
    <property type="evidence" value="ECO:0007669"/>
    <property type="project" value="UniProtKB-ARBA"/>
</dbReference>
<evidence type="ECO:0000259" key="8">
    <source>
        <dbReference type="SMART" id="SM00922"/>
    </source>
</evidence>